<accession>A0ABR5J5P8</accession>
<dbReference type="Gene3D" id="3.30.750.24">
    <property type="entry name" value="STAS domain"/>
    <property type="match status" value="1"/>
</dbReference>
<dbReference type="Proteomes" id="UP000037020">
    <property type="component" value="Unassembled WGS sequence"/>
</dbReference>
<organism evidence="5 6">
    <name type="scientific">Streptomyces varsoviensis</name>
    <dbReference type="NCBI Taxonomy" id="67373"/>
    <lineage>
        <taxon>Bacteria</taxon>
        <taxon>Bacillati</taxon>
        <taxon>Actinomycetota</taxon>
        <taxon>Actinomycetes</taxon>
        <taxon>Kitasatosporales</taxon>
        <taxon>Streptomycetaceae</taxon>
        <taxon>Streptomyces</taxon>
    </lineage>
</organism>
<keyword evidence="6" id="KW-1185">Reference proteome</keyword>
<dbReference type="PROSITE" id="PS50801">
    <property type="entry name" value="STAS"/>
    <property type="match status" value="1"/>
</dbReference>
<dbReference type="InterPro" id="IPR036513">
    <property type="entry name" value="STAS_dom_sf"/>
</dbReference>
<reference evidence="5 6" key="1">
    <citation type="submission" date="2015-07" db="EMBL/GenBank/DDBJ databases">
        <authorList>
            <person name="Ju K.-S."/>
            <person name="Doroghazi J.R."/>
            <person name="Metcalf W.W."/>
        </authorList>
    </citation>
    <scope>NUCLEOTIDE SEQUENCE [LARGE SCALE GENOMIC DNA]</scope>
    <source>
        <strain evidence="5 6">NRRL B-3589</strain>
    </source>
</reference>
<dbReference type="RefSeq" id="WP_048831878.1">
    <property type="nucleotide sequence ID" value="NZ_JBIRHZ010000003.1"/>
</dbReference>
<dbReference type="CDD" id="cd07043">
    <property type="entry name" value="STAS_anti-anti-sigma_factors"/>
    <property type="match status" value="1"/>
</dbReference>
<dbReference type="Pfam" id="PF13466">
    <property type="entry name" value="STAS_2"/>
    <property type="match status" value="1"/>
</dbReference>
<dbReference type="InterPro" id="IPR003658">
    <property type="entry name" value="Anti-sigma_ant"/>
</dbReference>
<dbReference type="EMBL" id="LGUT01001525">
    <property type="protein sequence ID" value="KOG88763.1"/>
    <property type="molecule type" value="Genomic_DNA"/>
</dbReference>
<dbReference type="PANTHER" id="PTHR33495">
    <property type="entry name" value="ANTI-SIGMA FACTOR ANTAGONIST TM_1081-RELATED-RELATED"/>
    <property type="match status" value="1"/>
</dbReference>
<dbReference type="PANTHER" id="PTHR33495:SF2">
    <property type="entry name" value="ANTI-SIGMA FACTOR ANTAGONIST TM_1081-RELATED"/>
    <property type="match status" value="1"/>
</dbReference>
<gene>
    <name evidence="5" type="ORF">ADK38_17965</name>
</gene>
<dbReference type="SUPFAM" id="SSF52091">
    <property type="entry name" value="SpoIIaa-like"/>
    <property type="match status" value="1"/>
</dbReference>
<dbReference type="NCBIfam" id="TIGR00377">
    <property type="entry name" value="ant_ant_sig"/>
    <property type="match status" value="1"/>
</dbReference>
<evidence type="ECO:0000256" key="1">
    <source>
        <dbReference type="ARBA" id="ARBA00009013"/>
    </source>
</evidence>
<evidence type="ECO:0000256" key="2">
    <source>
        <dbReference type="RuleBase" id="RU003749"/>
    </source>
</evidence>
<feature type="compositionally biased region" description="Basic and acidic residues" evidence="3">
    <location>
        <begin position="157"/>
        <end position="166"/>
    </location>
</feature>
<evidence type="ECO:0000313" key="6">
    <source>
        <dbReference type="Proteomes" id="UP000037020"/>
    </source>
</evidence>
<dbReference type="InterPro" id="IPR002645">
    <property type="entry name" value="STAS_dom"/>
</dbReference>
<evidence type="ECO:0000313" key="5">
    <source>
        <dbReference type="EMBL" id="KOG88763.1"/>
    </source>
</evidence>
<evidence type="ECO:0000259" key="4">
    <source>
        <dbReference type="PROSITE" id="PS50801"/>
    </source>
</evidence>
<comment type="caution">
    <text evidence="5">The sequence shown here is derived from an EMBL/GenBank/DDBJ whole genome shotgun (WGS) entry which is preliminary data.</text>
</comment>
<name>A0ABR5J5P8_9ACTN</name>
<comment type="similarity">
    <text evidence="1 2">Belongs to the anti-sigma-factor antagonist family.</text>
</comment>
<sequence length="166" mass="16857">MSVGLEPSRTAPPAAPVTSVIEVGGALDLTTVPRLRELLRGAQGPGVRLVLDLSGVTHCDALALGVLVATARRARGHGGELRVLAPSPAVSRALGAAGLRRRLSVFAEDGAAAVPGARRPAGRGFGVVDGQAAEAARYFSSGGGGDERPAMTSRATSDSRRLCERA</sequence>
<proteinExistence type="inferred from homology"/>
<dbReference type="InterPro" id="IPR058548">
    <property type="entry name" value="MlaB-like_STAS"/>
</dbReference>
<feature type="domain" description="STAS" evidence="4">
    <location>
        <begin position="20"/>
        <end position="99"/>
    </location>
</feature>
<protein>
    <recommendedName>
        <fullName evidence="2">Anti-sigma factor antagonist</fullName>
    </recommendedName>
</protein>
<evidence type="ECO:0000256" key="3">
    <source>
        <dbReference type="SAM" id="MobiDB-lite"/>
    </source>
</evidence>
<feature type="region of interest" description="Disordered" evidence="3">
    <location>
        <begin position="138"/>
        <end position="166"/>
    </location>
</feature>